<evidence type="ECO:0000313" key="1">
    <source>
        <dbReference type="EMBL" id="KAF9782903.1"/>
    </source>
</evidence>
<organism evidence="1 2">
    <name type="scientific">Thelephora terrestris</name>
    <dbReference type="NCBI Taxonomy" id="56493"/>
    <lineage>
        <taxon>Eukaryota</taxon>
        <taxon>Fungi</taxon>
        <taxon>Dikarya</taxon>
        <taxon>Basidiomycota</taxon>
        <taxon>Agaricomycotina</taxon>
        <taxon>Agaricomycetes</taxon>
        <taxon>Thelephorales</taxon>
        <taxon>Thelephoraceae</taxon>
        <taxon>Thelephora</taxon>
    </lineage>
</organism>
<dbReference type="Proteomes" id="UP000736335">
    <property type="component" value="Unassembled WGS sequence"/>
</dbReference>
<sequence>MQISDRIARTPAMLKRMEKIKNCLAPKERHLIDATAVCQHWRETLLSFPRLWRHAGGISSEIQAYIERLKSTPLDVSLSNPSVATPYRPRRLLPVGQSRFDHRIGRMVELQVDHYVELLPCPIPTLHISWSPSFALLVRSLLKSREFFLCTFGG</sequence>
<dbReference type="AlphaFoldDB" id="A0A9P6HB35"/>
<proteinExistence type="predicted"/>
<dbReference type="EMBL" id="WIUZ02000011">
    <property type="protein sequence ID" value="KAF9782903.1"/>
    <property type="molecule type" value="Genomic_DNA"/>
</dbReference>
<comment type="caution">
    <text evidence="1">The sequence shown here is derived from an EMBL/GenBank/DDBJ whole genome shotgun (WGS) entry which is preliminary data.</text>
</comment>
<keyword evidence="2" id="KW-1185">Reference proteome</keyword>
<reference evidence="1" key="2">
    <citation type="submission" date="2020-11" db="EMBL/GenBank/DDBJ databases">
        <authorList>
            <consortium name="DOE Joint Genome Institute"/>
            <person name="Kuo A."/>
            <person name="Miyauchi S."/>
            <person name="Kiss E."/>
            <person name="Drula E."/>
            <person name="Kohler A."/>
            <person name="Sanchez-Garcia M."/>
            <person name="Andreopoulos B."/>
            <person name="Barry K.W."/>
            <person name="Bonito G."/>
            <person name="Buee M."/>
            <person name="Carver A."/>
            <person name="Chen C."/>
            <person name="Cichocki N."/>
            <person name="Clum A."/>
            <person name="Culley D."/>
            <person name="Crous P.W."/>
            <person name="Fauchery L."/>
            <person name="Girlanda M."/>
            <person name="Hayes R."/>
            <person name="Keri Z."/>
            <person name="Labutti K."/>
            <person name="Lipzen A."/>
            <person name="Lombard V."/>
            <person name="Magnuson J."/>
            <person name="Maillard F."/>
            <person name="Morin E."/>
            <person name="Murat C."/>
            <person name="Nolan M."/>
            <person name="Ohm R."/>
            <person name="Pangilinan J."/>
            <person name="Pereira M."/>
            <person name="Perotto S."/>
            <person name="Peter M."/>
            <person name="Riley R."/>
            <person name="Sitrit Y."/>
            <person name="Stielow B."/>
            <person name="Szollosi G."/>
            <person name="Zifcakova L."/>
            <person name="Stursova M."/>
            <person name="Spatafora J.W."/>
            <person name="Tedersoo L."/>
            <person name="Vaario L.-M."/>
            <person name="Yamada A."/>
            <person name="Yan M."/>
            <person name="Wang P."/>
            <person name="Xu J."/>
            <person name="Bruns T."/>
            <person name="Baldrian P."/>
            <person name="Vilgalys R."/>
            <person name="Henrissat B."/>
            <person name="Grigoriev I.V."/>
            <person name="Hibbett D."/>
            <person name="Nagy L.G."/>
            <person name="Martin F.M."/>
        </authorList>
    </citation>
    <scope>NUCLEOTIDE SEQUENCE</scope>
    <source>
        <strain evidence="1">UH-Tt-Lm1</strain>
    </source>
</reference>
<reference evidence="1" key="1">
    <citation type="journal article" date="2020" name="Nat. Commun.">
        <title>Large-scale genome sequencing of mycorrhizal fungi provides insights into the early evolution of symbiotic traits.</title>
        <authorList>
            <person name="Miyauchi S."/>
            <person name="Kiss E."/>
            <person name="Kuo A."/>
            <person name="Drula E."/>
            <person name="Kohler A."/>
            <person name="Sanchez-Garcia M."/>
            <person name="Morin E."/>
            <person name="Andreopoulos B."/>
            <person name="Barry K.W."/>
            <person name="Bonito G."/>
            <person name="Buee M."/>
            <person name="Carver A."/>
            <person name="Chen C."/>
            <person name="Cichocki N."/>
            <person name="Clum A."/>
            <person name="Culley D."/>
            <person name="Crous P.W."/>
            <person name="Fauchery L."/>
            <person name="Girlanda M."/>
            <person name="Hayes R.D."/>
            <person name="Keri Z."/>
            <person name="LaButti K."/>
            <person name="Lipzen A."/>
            <person name="Lombard V."/>
            <person name="Magnuson J."/>
            <person name="Maillard F."/>
            <person name="Murat C."/>
            <person name="Nolan M."/>
            <person name="Ohm R.A."/>
            <person name="Pangilinan J."/>
            <person name="Pereira M.F."/>
            <person name="Perotto S."/>
            <person name="Peter M."/>
            <person name="Pfister S."/>
            <person name="Riley R."/>
            <person name="Sitrit Y."/>
            <person name="Stielow J.B."/>
            <person name="Szollosi G."/>
            <person name="Zifcakova L."/>
            <person name="Stursova M."/>
            <person name="Spatafora J.W."/>
            <person name="Tedersoo L."/>
            <person name="Vaario L.M."/>
            <person name="Yamada A."/>
            <person name="Yan M."/>
            <person name="Wang P."/>
            <person name="Xu J."/>
            <person name="Bruns T."/>
            <person name="Baldrian P."/>
            <person name="Vilgalys R."/>
            <person name="Dunand C."/>
            <person name="Henrissat B."/>
            <person name="Grigoriev I.V."/>
            <person name="Hibbett D."/>
            <person name="Nagy L.G."/>
            <person name="Martin F.M."/>
        </authorList>
    </citation>
    <scope>NUCLEOTIDE SEQUENCE</scope>
    <source>
        <strain evidence="1">UH-Tt-Lm1</strain>
    </source>
</reference>
<dbReference type="OrthoDB" id="3357519at2759"/>
<evidence type="ECO:0008006" key="3">
    <source>
        <dbReference type="Google" id="ProtNLM"/>
    </source>
</evidence>
<gene>
    <name evidence="1" type="ORF">BJ322DRAFT_180765</name>
</gene>
<protein>
    <recommendedName>
        <fullName evidence="3">F-box domain-containing protein</fullName>
    </recommendedName>
</protein>
<accession>A0A9P6HB35</accession>
<evidence type="ECO:0000313" key="2">
    <source>
        <dbReference type="Proteomes" id="UP000736335"/>
    </source>
</evidence>
<name>A0A9P6HB35_9AGAM</name>